<dbReference type="OrthoDB" id="17400at2759"/>
<sequence length="413" mass="48008">MGRLVLSEYRLRKYFSKMAGVLRFGIINVAGKSVKPLIKINVPVVVQACGISGKTLRGHREKPQPFPYKTVNYGLFRAFLDKTTKRFDENSKMICVEGQIASGKTKFAKELAEELEMMYMPAPTMDDIYINPYGYDLRKLDHKLPEEVKSYDIKNFCENPNHRSAGTFQIRMYMLRLSNYIDALAHILSTGQGVVSNRSPYSDYIFLEAMFRSNFISRGVRSAYYDVVAHTLSELMKPHLVIYLDVPVAKTKENIKKRNIAYEVNSKVFSDQYLSDIEVGYKQKFLKDISTHAELLVYDWTEAGETEVVVEDIERINFDDFGHYDPKMKDWRIMTEWEWCERRMQYTSDKCDIMNYCNIPRFDVPELVRNAEHAKILRDVYGEAPGNKYIHGYNEDMGDSGILTKTKVRLDFK</sequence>
<evidence type="ECO:0000256" key="6">
    <source>
        <dbReference type="ARBA" id="ARBA00022448"/>
    </source>
</evidence>
<evidence type="ECO:0000259" key="14">
    <source>
        <dbReference type="Pfam" id="PF01712"/>
    </source>
</evidence>
<keyword evidence="12 13" id="KW-0496">Mitochondrion</keyword>
<dbReference type="SUPFAM" id="SSF52540">
    <property type="entry name" value="P-loop containing nucleoside triphosphate hydrolases"/>
    <property type="match status" value="1"/>
</dbReference>
<evidence type="ECO:0000256" key="12">
    <source>
        <dbReference type="ARBA" id="ARBA00023128"/>
    </source>
</evidence>
<dbReference type="InterPro" id="IPR050566">
    <property type="entry name" value="Deoxyribonucleoside_kinase"/>
</dbReference>
<keyword evidence="9 13" id="KW-0274">FAD</keyword>
<evidence type="ECO:0000313" key="15">
    <source>
        <dbReference type="EMBL" id="KAG5682192.1"/>
    </source>
</evidence>
<dbReference type="GO" id="GO:0005759">
    <property type="term" value="C:mitochondrial matrix"/>
    <property type="evidence" value="ECO:0007669"/>
    <property type="project" value="UniProtKB-SubCell"/>
</dbReference>
<dbReference type="Proteomes" id="UP001107558">
    <property type="component" value="Chromosome 1"/>
</dbReference>
<dbReference type="AlphaFoldDB" id="A0A9J6CJU6"/>
<keyword evidence="16" id="KW-1185">Reference proteome</keyword>
<dbReference type="GO" id="GO:0006120">
    <property type="term" value="P:mitochondrial electron transport, NADH to ubiquinone"/>
    <property type="evidence" value="ECO:0007669"/>
    <property type="project" value="InterPro"/>
</dbReference>
<evidence type="ECO:0000256" key="9">
    <source>
        <dbReference type="ARBA" id="ARBA00022827"/>
    </source>
</evidence>
<name>A0A9J6CJU6_POLVA</name>
<dbReference type="PANTHER" id="PTHR10513">
    <property type="entry name" value="DEOXYNUCLEOSIDE KINASE"/>
    <property type="match status" value="1"/>
</dbReference>
<accession>A0A9J6CJU6</accession>
<keyword evidence="11 13" id="KW-0249">Electron transport</keyword>
<reference evidence="15" key="1">
    <citation type="submission" date="2021-03" db="EMBL/GenBank/DDBJ databases">
        <title>Chromosome level genome of the anhydrobiotic midge Polypedilum vanderplanki.</title>
        <authorList>
            <person name="Yoshida Y."/>
            <person name="Kikawada T."/>
            <person name="Gusev O."/>
        </authorList>
    </citation>
    <scope>NUCLEOTIDE SEQUENCE</scope>
    <source>
        <strain evidence="15">NIAS01</strain>
        <tissue evidence="15">Whole body or cell culture</tissue>
    </source>
</reference>
<evidence type="ECO:0000256" key="8">
    <source>
        <dbReference type="ARBA" id="ARBA00022660"/>
    </source>
</evidence>
<comment type="similarity">
    <text evidence="4 13">Belongs to the complex I NDUFA10 subunit family.</text>
</comment>
<dbReference type="Pfam" id="PF01712">
    <property type="entry name" value="dNK"/>
    <property type="match status" value="1"/>
</dbReference>
<organism evidence="15 16">
    <name type="scientific">Polypedilum vanderplanki</name>
    <name type="common">Sleeping chironomid midge</name>
    <dbReference type="NCBI Taxonomy" id="319348"/>
    <lineage>
        <taxon>Eukaryota</taxon>
        <taxon>Metazoa</taxon>
        <taxon>Ecdysozoa</taxon>
        <taxon>Arthropoda</taxon>
        <taxon>Hexapoda</taxon>
        <taxon>Insecta</taxon>
        <taxon>Pterygota</taxon>
        <taxon>Neoptera</taxon>
        <taxon>Endopterygota</taxon>
        <taxon>Diptera</taxon>
        <taxon>Nematocera</taxon>
        <taxon>Chironomoidea</taxon>
        <taxon>Chironomidae</taxon>
        <taxon>Chironominae</taxon>
        <taxon>Polypedilum</taxon>
        <taxon>Polypedilum</taxon>
    </lineage>
</organism>
<evidence type="ECO:0000256" key="1">
    <source>
        <dbReference type="ARBA" id="ARBA00001974"/>
    </source>
</evidence>
<evidence type="ECO:0000256" key="4">
    <source>
        <dbReference type="ARBA" id="ARBA00008606"/>
    </source>
</evidence>
<dbReference type="InterPro" id="IPR015828">
    <property type="entry name" value="NDUFA10"/>
</dbReference>
<dbReference type="Gene3D" id="3.40.50.300">
    <property type="entry name" value="P-loop containing nucleotide triphosphate hydrolases"/>
    <property type="match status" value="1"/>
</dbReference>
<gene>
    <name evidence="15" type="ORF">PVAND_011560</name>
</gene>
<evidence type="ECO:0000313" key="16">
    <source>
        <dbReference type="Proteomes" id="UP001107558"/>
    </source>
</evidence>
<dbReference type="InterPro" id="IPR031314">
    <property type="entry name" value="DNK_dom"/>
</dbReference>
<evidence type="ECO:0000256" key="5">
    <source>
        <dbReference type="ARBA" id="ARBA00017279"/>
    </source>
</evidence>
<dbReference type="PANTHER" id="PTHR10513:SF15">
    <property type="entry name" value="NADH DEHYDROGENASE [UBIQUINONE] 1 ALPHA SUBCOMPLEX SUBUNIT 10, MITOCHONDRIAL"/>
    <property type="match status" value="1"/>
</dbReference>
<dbReference type="PIRSF" id="PIRSF000543">
    <property type="entry name" value="NADH_UQ_42KD"/>
    <property type="match status" value="1"/>
</dbReference>
<keyword evidence="8 13" id="KW-0679">Respiratory chain</keyword>
<evidence type="ECO:0000256" key="3">
    <source>
        <dbReference type="ARBA" id="ARBA00004305"/>
    </source>
</evidence>
<comment type="subcellular location">
    <subcellularLocation>
        <location evidence="3 13">Mitochondrion matrix</location>
    </subcellularLocation>
</comment>
<proteinExistence type="inferred from homology"/>
<keyword evidence="10" id="KW-0809">Transit peptide</keyword>
<comment type="caution">
    <text evidence="15">The sequence shown here is derived from an EMBL/GenBank/DDBJ whole genome shotgun (WGS) entry which is preliminary data.</text>
</comment>
<comment type="function">
    <text evidence="2 13">Accessory subunit of the mitochondrial membrane respiratory chain NADH dehydrogenase (Complex I), that is believed not to be involved in catalysis. Complex I functions in the transfer of electrons from NADH to the respiratory chain. The immediate electron acceptor for the enzyme is believed to be ubiquinone.</text>
</comment>
<keyword evidence="6 13" id="KW-0813">Transport</keyword>
<evidence type="ECO:0000256" key="2">
    <source>
        <dbReference type="ARBA" id="ARBA00003195"/>
    </source>
</evidence>
<dbReference type="FunFam" id="3.40.50.300:FF:001768">
    <property type="entry name" value="NADH dehydrogenase [ubiquinone] 1 alpha subcomplex subunit 10, mitochondrial"/>
    <property type="match status" value="1"/>
</dbReference>
<evidence type="ECO:0000256" key="10">
    <source>
        <dbReference type="ARBA" id="ARBA00022946"/>
    </source>
</evidence>
<comment type="cofactor">
    <cofactor evidence="1 13">
        <name>FAD</name>
        <dbReference type="ChEBI" id="CHEBI:57692"/>
    </cofactor>
</comment>
<dbReference type="InterPro" id="IPR027417">
    <property type="entry name" value="P-loop_NTPase"/>
</dbReference>
<evidence type="ECO:0000256" key="11">
    <source>
        <dbReference type="ARBA" id="ARBA00022982"/>
    </source>
</evidence>
<evidence type="ECO:0000256" key="7">
    <source>
        <dbReference type="ARBA" id="ARBA00022630"/>
    </source>
</evidence>
<feature type="domain" description="Deoxynucleoside kinase" evidence="14">
    <location>
        <begin position="94"/>
        <end position="321"/>
    </location>
</feature>
<protein>
    <recommendedName>
        <fullName evidence="5 13">NADH dehydrogenase [ubiquinone] 1 alpha subcomplex subunit 10, mitochondrial</fullName>
    </recommendedName>
</protein>
<keyword evidence="7 13" id="KW-0285">Flavoprotein</keyword>
<dbReference type="EMBL" id="JADBJN010000001">
    <property type="protein sequence ID" value="KAG5682192.1"/>
    <property type="molecule type" value="Genomic_DNA"/>
</dbReference>
<evidence type="ECO:0000256" key="13">
    <source>
        <dbReference type="PIRNR" id="PIRNR000543"/>
    </source>
</evidence>